<comment type="caution">
    <text evidence="1">The sequence shown here is derived from an EMBL/GenBank/DDBJ whole genome shotgun (WGS) entry which is preliminary data.</text>
</comment>
<proteinExistence type="predicted"/>
<dbReference type="Proteomes" id="UP000748752">
    <property type="component" value="Unassembled WGS sequence"/>
</dbReference>
<gene>
    <name evidence="1" type="ORF">CKO31_20540</name>
</gene>
<name>A0ABS1CMP1_9GAMM</name>
<accession>A0ABS1CMP1</accession>
<reference evidence="1 2" key="1">
    <citation type="journal article" date="2020" name="Microorganisms">
        <title>Osmotic Adaptation and Compatible Solute Biosynthesis of Phototrophic Bacteria as Revealed from Genome Analyses.</title>
        <authorList>
            <person name="Imhoff J.F."/>
            <person name="Rahn T."/>
            <person name="Kunzel S."/>
            <person name="Keller A."/>
            <person name="Neulinger S.C."/>
        </authorList>
    </citation>
    <scope>NUCLEOTIDE SEQUENCE [LARGE SCALE GENOMIC DNA]</scope>
    <source>
        <strain evidence="1 2">DSM 6210</strain>
    </source>
</reference>
<keyword evidence="2" id="KW-1185">Reference proteome</keyword>
<evidence type="ECO:0000313" key="1">
    <source>
        <dbReference type="EMBL" id="MBK1633095.1"/>
    </source>
</evidence>
<evidence type="ECO:0000313" key="2">
    <source>
        <dbReference type="Proteomes" id="UP000748752"/>
    </source>
</evidence>
<protein>
    <submittedName>
        <fullName evidence="1">Uncharacterized protein</fullName>
    </submittedName>
</protein>
<dbReference type="EMBL" id="NRRV01000067">
    <property type="protein sequence ID" value="MBK1633095.1"/>
    <property type="molecule type" value="Genomic_DNA"/>
</dbReference>
<organism evidence="1 2">
    <name type="scientific">Thiohalocapsa halophila</name>
    <dbReference type="NCBI Taxonomy" id="69359"/>
    <lineage>
        <taxon>Bacteria</taxon>
        <taxon>Pseudomonadati</taxon>
        <taxon>Pseudomonadota</taxon>
        <taxon>Gammaproteobacteria</taxon>
        <taxon>Chromatiales</taxon>
        <taxon>Chromatiaceae</taxon>
        <taxon>Thiohalocapsa</taxon>
    </lineage>
</organism>
<sequence>MATEMQDFAADLGGWMRDGARRLSGADRRALAERFSAWALADGQLPDGGLRAWIEDLDAVGREALTEQVAGFCTDFEIDLAWLVDGELEAWPALEAQLRSLVTHYCLACKAAVDADADLMRFRRRRLWQHQRGDGAAGVRGDQGGD</sequence>